<reference evidence="1 2" key="1">
    <citation type="submission" date="2019-06" db="EMBL/GenBank/DDBJ databases">
        <title>Draft genome sequence of Corynebacterium striatum NBRC 15291.</title>
        <authorList>
            <person name="Miura T."/>
            <person name="Furukawa M."/>
            <person name="Shimamura M."/>
            <person name="Ohyama Y."/>
            <person name="Yamazoe A."/>
            <person name="Kawasaki H."/>
        </authorList>
    </citation>
    <scope>NUCLEOTIDE SEQUENCE [LARGE SCALE GENOMIC DNA]</scope>
    <source>
        <strain evidence="1 2">NBRC 15291</strain>
    </source>
</reference>
<proteinExistence type="predicted"/>
<dbReference type="EMBL" id="BJLD01000001">
    <property type="protein sequence ID" value="GEA42101.1"/>
    <property type="molecule type" value="Genomic_DNA"/>
</dbReference>
<accession>A0AAQ1TXX3</accession>
<comment type="caution">
    <text evidence="1">The sequence shown here is derived from an EMBL/GenBank/DDBJ whole genome shotgun (WGS) entry which is preliminary data.</text>
</comment>
<evidence type="ECO:0000313" key="2">
    <source>
        <dbReference type="Proteomes" id="UP000315234"/>
    </source>
</evidence>
<sequence>MPSITITFDDDGANINLSDLDQVDQDHLLDALAGSVHAILDTAFAPEQIDRARAAFFQRFTMTFKEIN</sequence>
<organism evidence="1 2">
    <name type="scientific">Corynebacterium striatum</name>
    <dbReference type="NCBI Taxonomy" id="43770"/>
    <lineage>
        <taxon>Bacteria</taxon>
        <taxon>Bacillati</taxon>
        <taxon>Actinomycetota</taxon>
        <taxon>Actinomycetes</taxon>
        <taxon>Mycobacteriales</taxon>
        <taxon>Corynebacteriaceae</taxon>
        <taxon>Corynebacterium</taxon>
    </lineage>
</organism>
<dbReference type="AlphaFoldDB" id="A0AAQ1TXX3"/>
<dbReference type="Proteomes" id="UP000315234">
    <property type="component" value="Unassembled WGS sequence"/>
</dbReference>
<name>A0AAQ1TXX3_CORST</name>
<evidence type="ECO:0000313" key="1">
    <source>
        <dbReference type="EMBL" id="GEA42101.1"/>
    </source>
</evidence>
<protein>
    <submittedName>
        <fullName evidence="1">Uncharacterized protein</fullName>
    </submittedName>
</protein>
<gene>
    <name evidence="1" type="ORF">Cst04h_02710</name>
</gene>
<dbReference type="RefSeq" id="WP_005529576.1">
    <property type="nucleotide sequence ID" value="NZ_BJLD01000001.1"/>
</dbReference>